<dbReference type="SUPFAM" id="SSF57716">
    <property type="entry name" value="Glucocorticoid receptor-like (DNA-binding domain)"/>
    <property type="match status" value="1"/>
</dbReference>
<dbReference type="OrthoDB" id="2162994at2759"/>
<dbReference type="PANTHER" id="PTHR46125">
    <property type="entry name" value="GATA TRANSCRIPTION FACTOR 28"/>
    <property type="match status" value="1"/>
</dbReference>
<dbReference type="EMBL" id="JABCRI010000005">
    <property type="protein sequence ID" value="KAF8406109.1"/>
    <property type="molecule type" value="Genomic_DNA"/>
</dbReference>
<feature type="domain" description="Tify" evidence="1">
    <location>
        <begin position="181"/>
        <end position="212"/>
    </location>
</feature>
<dbReference type="Proteomes" id="UP000655225">
    <property type="component" value="Unassembled WGS sequence"/>
</dbReference>
<accession>A0A834ZF19</accession>
<dbReference type="InterPro" id="IPR045280">
    <property type="entry name" value="TIFY-like"/>
</dbReference>
<reference evidence="2 3" key="1">
    <citation type="submission" date="2020-04" db="EMBL/GenBank/DDBJ databases">
        <title>Plant Genome Project.</title>
        <authorList>
            <person name="Zhang R.-G."/>
        </authorList>
    </citation>
    <scope>NUCLEOTIDE SEQUENCE [LARGE SCALE GENOMIC DNA]</scope>
    <source>
        <strain evidence="2">YNK0</strain>
        <tissue evidence="2">Leaf</tissue>
    </source>
</reference>
<name>A0A834ZF19_TETSI</name>
<evidence type="ECO:0000259" key="1">
    <source>
        <dbReference type="PROSITE" id="PS51320"/>
    </source>
</evidence>
<evidence type="ECO:0000313" key="2">
    <source>
        <dbReference type="EMBL" id="KAF8406109.1"/>
    </source>
</evidence>
<dbReference type="CDD" id="cd00202">
    <property type="entry name" value="ZnF_GATA"/>
    <property type="match status" value="1"/>
</dbReference>
<dbReference type="InterPro" id="IPR000679">
    <property type="entry name" value="Znf_GATA"/>
</dbReference>
<evidence type="ECO:0000313" key="3">
    <source>
        <dbReference type="Proteomes" id="UP000655225"/>
    </source>
</evidence>
<comment type="caution">
    <text evidence="2">The sequence shown here is derived from an EMBL/GenBank/DDBJ whole genome shotgun (WGS) entry which is preliminary data.</text>
</comment>
<dbReference type="Gene3D" id="3.30.50.10">
    <property type="entry name" value="Erythroid Transcription Factor GATA-1, subunit A"/>
    <property type="match status" value="1"/>
</dbReference>
<dbReference type="Pfam" id="PF00320">
    <property type="entry name" value="GATA"/>
    <property type="match status" value="1"/>
</dbReference>
<keyword evidence="3" id="KW-1185">Reference proteome</keyword>
<organism evidence="2 3">
    <name type="scientific">Tetracentron sinense</name>
    <name type="common">Spur-leaf</name>
    <dbReference type="NCBI Taxonomy" id="13715"/>
    <lineage>
        <taxon>Eukaryota</taxon>
        <taxon>Viridiplantae</taxon>
        <taxon>Streptophyta</taxon>
        <taxon>Embryophyta</taxon>
        <taxon>Tracheophyta</taxon>
        <taxon>Spermatophyta</taxon>
        <taxon>Magnoliopsida</taxon>
        <taxon>Trochodendrales</taxon>
        <taxon>Trochodendraceae</taxon>
        <taxon>Tetracentron</taxon>
    </lineage>
</organism>
<protein>
    <recommendedName>
        <fullName evidence="1">Tify domain-containing protein</fullName>
    </recommendedName>
</protein>
<dbReference type="PROSITE" id="PS00344">
    <property type="entry name" value="GATA_ZN_FINGER_1"/>
    <property type="match status" value="1"/>
</dbReference>
<dbReference type="SMART" id="SM00401">
    <property type="entry name" value="ZnF_GATA"/>
    <property type="match status" value="1"/>
</dbReference>
<dbReference type="GO" id="GO:0006355">
    <property type="term" value="P:regulation of DNA-templated transcription"/>
    <property type="evidence" value="ECO:0007669"/>
    <property type="project" value="InterPro"/>
</dbReference>
<dbReference type="AlphaFoldDB" id="A0A834ZF19"/>
<dbReference type="PROSITE" id="PS51320">
    <property type="entry name" value="TIFY"/>
    <property type="match status" value="1"/>
</dbReference>
<dbReference type="PANTHER" id="PTHR46125:SF24">
    <property type="entry name" value="GATA TRANSCRIPTION FACTOR 18"/>
    <property type="match status" value="1"/>
</dbReference>
<sequence>MYGYVRMQHKKGQFTSSKTNFEEVASAASSWNATHGSEDDSPQETLCAHCGTSSKSTPMMRRGPAGPRTLCNACGLMWANKGDGLANDSNAVTTSQAPFDNVTSCNGNSSAVTAEHLLTDCTDISEPYSIHKIALVSSFASIVIRSPTRNSIQSGIRVFRILPDDVSATAQLMNSKLGVSLTSRLSELTLSFEGEVYVFPAVTPEKNKNTYG</sequence>
<dbReference type="GO" id="GO:0043565">
    <property type="term" value="F:sequence-specific DNA binding"/>
    <property type="evidence" value="ECO:0007669"/>
    <property type="project" value="InterPro"/>
</dbReference>
<dbReference type="InterPro" id="IPR013088">
    <property type="entry name" value="Znf_NHR/GATA"/>
</dbReference>
<dbReference type="GO" id="GO:0008270">
    <property type="term" value="F:zinc ion binding"/>
    <property type="evidence" value="ECO:0007669"/>
    <property type="project" value="InterPro"/>
</dbReference>
<gene>
    <name evidence="2" type="ORF">HHK36_008189</name>
</gene>
<proteinExistence type="predicted"/>
<dbReference type="InterPro" id="IPR010399">
    <property type="entry name" value="Tify_dom"/>
</dbReference>